<dbReference type="Proteomes" id="UP000179807">
    <property type="component" value="Unassembled WGS sequence"/>
</dbReference>
<evidence type="ECO:0000256" key="3">
    <source>
        <dbReference type="ARBA" id="ARBA00022741"/>
    </source>
</evidence>
<accession>A0A1J4JHP5</accession>
<keyword evidence="6" id="KW-0456">Lyase</keyword>
<feature type="domain" description="PAS" evidence="8">
    <location>
        <begin position="1225"/>
        <end position="1279"/>
    </location>
</feature>
<feature type="transmembrane region" description="Helical" evidence="7">
    <location>
        <begin position="117"/>
        <end position="138"/>
    </location>
</feature>
<name>A0A1J4JHP5_9EUKA</name>
<evidence type="ECO:0000256" key="2">
    <source>
        <dbReference type="ARBA" id="ARBA00022692"/>
    </source>
</evidence>
<dbReference type="SUPFAM" id="SSF55785">
    <property type="entry name" value="PYP-like sensor domain (PAS domain)"/>
    <property type="match status" value="1"/>
</dbReference>
<evidence type="ECO:0000313" key="11">
    <source>
        <dbReference type="Proteomes" id="UP000179807"/>
    </source>
</evidence>
<feature type="transmembrane region" description="Helical" evidence="7">
    <location>
        <begin position="150"/>
        <end position="173"/>
    </location>
</feature>
<dbReference type="GO" id="GO:0001653">
    <property type="term" value="F:peptide receptor activity"/>
    <property type="evidence" value="ECO:0007669"/>
    <property type="project" value="TreeGrafter"/>
</dbReference>
<dbReference type="InterPro" id="IPR050401">
    <property type="entry name" value="Cyclic_nucleotide_synthase"/>
</dbReference>
<dbReference type="RefSeq" id="XP_068350268.1">
    <property type="nucleotide sequence ID" value="XM_068510994.1"/>
</dbReference>
<dbReference type="InterPro" id="IPR001054">
    <property type="entry name" value="A/G_cyclase"/>
</dbReference>
<dbReference type="GO" id="GO:0004016">
    <property type="term" value="F:adenylate cyclase activity"/>
    <property type="evidence" value="ECO:0007669"/>
    <property type="project" value="TreeGrafter"/>
</dbReference>
<dbReference type="CDD" id="cd07302">
    <property type="entry name" value="CHD"/>
    <property type="match status" value="1"/>
</dbReference>
<dbReference type="PROSITE" id="PS50112">
    <property type="entry name" value="PAS"/>
    <property type="match status" value="1"/>
</dbReference>
<dbReference type="InterPro" id="IPR000014">
    <property type="entry name" value="PAS"/>
</dbReference>
<protein>
    <submittedName>
        <fullName evidence="10">Adenylate and Guanylate cyclase catalytic domain containing protein</fullName>
    </submittedName>
</protein>
<dbReference type="SUPFAM" id="SSF55073">
    <property type="entry name" value="Nucleotide cyclase"/>
    <property type="match status" value="1"/>
</dbReference>
<dbReference type="GO" id="GO:0006355">
    <property type="term" value="P:regulation of DNA-templated transcription"/>
    <property type="evidence" value="ECO:0007669"/>
    <property type="project" value="InterPro"/>
</dbReference>
<feature type="transmembrane region" description="Helical" evidence="7">
    <location>
        <begin position="323"/>
        <end position="342"/>
    </location>
</feature>
<feature type="transmembrane region" description="Helical" evidence="7">
    <location>
        <begin position="1158"/>
        <end position="1179"/>
    </location>
</feature>
<dbReference type="SMART" id="SM00044">
    <property type="entry name" value="CYCc"/>
    <property type="match status" value="1"/>
</dbReference>
<keyword evidence="5 7" id="KW-0472">Membrane</keyword>
<keyword evidence="11" id="KW-1185">Reference proteome</keyword>
<feature type="transmembrane region" description="Helical" evidence="7">
    <location>
        <begin position="93"/>
        <end position="111"/>
    </location>
</feature>
<dbReference type="Gene3D" id="3.30.70.1230">
    <property type="entry name" value="Nucleotide cyclase"/>
    <property type="match status" value="1"/>
</dbReference>
<proteinExistence type="predicted"/>
<dbReference type="Gene3D" id="3.30.450.20">
    <property type="entry name" value="PAS domain"/>
    <property type="match status" value="1"/>
</dbReference>
<gene>
    <name evidence="10" type="ORF">TRFO_36711</name>
</gene>
<evidence type="ECO:0000259" key="8">
    <source>
        <dbReference type="PROSITE" id="PS50112"/>
    </source>
</evidence>
<evidence type="ECO:0000256" key="4">
    <source>
        <dbReference type="ARBA" id="ARBA00022989"/>
    </source>
</evidence>
<dbReference type="GO" id="GO:0004383">
    <property type="term" value="F:guanylate cyclase activity"/>
    <property type="evidence" value="ECO:0007669"/>
    <property type="project" value="TreeGrafter"/>
</dbReference>
<evidence type="ECO:0000313" key="10">
    <source>
        <dbReference type="EMBL" id="OHS97131.1"/>
    </source>
</evidence>
<keyword evidence="2 7" id="KW-0812">Transmembrane</keyword>
<dbReference type="SMART" id="SM00091">
    <property type="entry name" value="PAS"/>
    <property type="match status" value="1"/>
</dbReference>
<dbReference type="InterPro" id="IPR029787">
    <property type="entry name" value="Nucleotide_cyclase"/>
</dbReference>
<feature type="transmembrane region" description="Helical" evidence="7">
    <location>
        <begin position="847"/>
        <end position="874"/>
    </location>
</feature>
<feature type="transmembrane region" description="Helical" evidence="7">
    <location>
        <begin position="51"/>
        <end position="72"/>
    </location>
</feature>
<feature type="transmembrane region" description="Helical" evidence="7">
    <location>
        <begin position="193"/>
        <end position="215"/>
    </location>
</feature>
<sequence length="1559" mass="173873">MKADDGAATVSQTGVTNSFSIYSSSNAKYGGLIERTPLKQLQKELSFLFDYIYSVAPSYPAVFMVMNILRFLQYIGPSLCTGYTKFWTNSDNAYGTISIISIFFYLIPPDAREVGGLYFTIVYMVVVAIIIVLLIVSAKIYQKNASLPKFVTVIVSFYFNTFGYYLHNCAFQFSFAELGKAIFKSNTNASLGTIIGITAASAVLSFIYIYIYLAIASRSLTFRADSLQTVTSQTSNVIFLVTSITTILCAFVESQLAPKILTLVFLIISALVYFASVFVLVYYGGIINFVISCCYGACCITSGIMCLAVGFSIILGIPGKMHFIIIFAILLIVSFIIIMLIMGSIRTKRLQFLDEILDDIGNFSRIKSVNQFINLTVEGFKIAHPICIEWQFSRQGIERWPNNPIVWYAYAKFVAIYPEETQTLWWIFRNIISNKIKGSAARTVKEQSMSIAREREPNLSPDLKNKLNSVTKHLSSTKHKLRHVWDLAIQGNISDMEAATKRAIREIEQSDAELLHILRQFPNNRFVTRQYARFCRELKADQAGYIEMIEKTRQLQRGLSVNKDMAHELGLATFQNLPDKAGTGRPDNQLINTANESATTSMLELEADEESSQEADESIVLVNRINNLTIPSTRWSIILNVTVFIILFAAPIIGILVYLNMFTTSITEPLSHMFYMAMLRTYCFLLTAFSEQRIYELLGAFDSPTVVSTKIQPQSVGGSWKTVEQLRYIITECTSALQQVELFRSFESGNENVANAQRIIFTSVVNYQYYTDIVPTPKDITIQTAMSDFILQQNDLINDDAVVNHNIVNTSTMLNPLMNTRTIANLLTEALESMITYESEENDKYQFLFQLIIICVIVFVIIFFFAVLCAEIVWINSNKDQVYRCLTSLPKNAVSTVAENLRVLKKEENSSTMNGNTEMSKQEDSILKIFVTGGTSSSSKFVDAIALVVCCVVIVVMHIGSTVILGSTGQSLSSYLRANSPHLNYLQGSLSYEFGALTTVVMMIVNGDPEYNVFLIDKPDLTALYSERIGKARSFYHSARFGGSSADDPPFSGFDEGVRDATAKIDCENENQPVDDFLEAAKCYAPDVLYILLEGIWNSRITPYIYSDAPSIDKEKMLTQIWSLMIFPIYDALFEPMTRTLVATFENDMDLILIGSRPGVIVMLIVGLVFIIIDAIAIAKIEKHIKSVLKLLLHVPASTVMSTSKIMTILSGNFKKNRNDSATRNAEFFREVVVNLPDAVAVTNNEKKFSSINKSFTRIFGIEEEDILGKTFNELFNEKFGGDYKTIIESVNNTQMRVCTVTYTKDGADLTLEATSMPIGTSNVVLFSDMTQTVRYNTLINEEKSKSDILLSSILPPSLVKRVQAGEKNISFAVQSATIVFMDIVSFTPWCGSLPADKVMSTLNYLFKLFDACAANYPTMTKIKCIGDCYMAAGGVFSEVNNPTEHAKEVVSFGLDALDSIGILNKELNESLQIRVGINSGGPIVAGVLGIGKPTFEILGPAINMAQQMEHHGVPMQVHVSRSVYELIYGDAFIIKERGSVEVKGGEVITYLVSRKKQK</sequence>
<reference evidence="10" key="1">
    <citation type="submission" date="2016-10" db="EMBL/GenBank/DDBJ databases">
        <authorList>
            <person name="Benchimol M."/>
            <person name="Almeida L.G."/>
            <person name="Vasconcelos A.T."/>
            <person name="Perreira-Neves A."/>
            <person name="Rosa I.A."/>
            <person name="Tasca T."/>
            <person name="Bogo M.R."/>
            <person name="de Souza W."/>
        </authorList>
    </citation>
    <scope>NUCLEOTIDE SEQUENCE [LARGE SCALE GENOMIC DNA]</scope>
    <source>
        <strain evidence="10">K</strain>
    </source>
</reference>
<dbReference type="CDD" id="cd00130">
    <property type="entry name" value="PAS"/>
    <property type="match status" value="1"/>
</dbReference>
<dbReference type="GeneID" id="94845698"/>
<evidence type="ECO:0000256" key="6">
    <source>
        <dbReference type="ARBA" id="ARBA00023239"/>
    </source>
</evidence>
<feature type="transmembrane region" description="Helical" evidence="7">
    <location>
        <begin position="670"/>
        <end position="689"/>
    </location>
</feature>
<evidence type="ECO:0000256" key="5">
    <source>
        <dbReference type="ARBA" id="ARBA00023136"/>
    </source>
</evidence>
<keyword evidence="3" id="KW-0547">Nucleotide-binding</keyword>
<comment type="caution">
    <text evidence="10">The sequence shown here is derived from an EMBL/GenBank/DDBJ whole genome shotgun (WGS) entry which is preliminary data.</text>
</comment>
<keyword evidence="4 7" id="KW-1133">Transmembrane helix</keyword>
<feature type="transmembrane region" description="Helical" evidence="7">
    <location>
        <begin position="236"/>
        <end position="254"/>
    </location>
</feature>
<dbReference type="PROSITE" id="PS50125">
    <property type="entry name" value="GUANYLATE_CYCLASE_2"/>
    <property type="match status" value="1"/>
</dbReference>
<dbReference type="GO" id="GO:0000166">
    <property type="term" value="F:nucleotide binding"/>
    <property type="evidence" value="ECO:0007669"/>
    <property type="project" value="UniProtKB-KW"/>
</dbReference>
<evidence type="ECO:0000256" key="1">
    <source>
        <dbReference type="ARBA" id="ARBA00004370"/>
    </source>
</evidence>
<dbReference type="InterPro" id="IPR013767">
    <property type="entry name" value="PAS_fold"/>
</dbReference>
<feature type="transmembrane region" description="Helical" evidence="7">
    <location>
        <begin position="260"/>
        <end position="283"/>
    </location>
</feature>
<evidence type="ECO:0000259" key="9">
    <source>
        <dbReference type="PROSITE" id="PS50125"/>
    </source>
</evidence>
<dbReference type="PANTHER" id="PTHR11920:SF335">
    <property type="entry name" value="GUANYLATE CYCLASE"/>
    <property type="match status" value="1"/>
</dbReference>
<dbReference type="Pfam" id="PF00989">
    <property type="entry name" value="PAS"/>
    <property type="match status" value="1"/>
</dbReference>
<dbReference type="InterPro" id="IPR035965">
    <property type="entry name" value="PAS-like_dom_sf"/>
</dbReference>
<dbReference type="GO" id="GO:0007168">
    <property type="term" value="P:receptor guanylyl cyclase signaling pathway"/>
    <property type="evidence" value="ECO:0007669"/>
    <property type="project" value="TreeGrafter"/>
</dbReference>
<feature type="transmembrane region" description="Helical" evidence="7">
    <location>
        <begin position="944"/>
        <end position="967"/>
    </location>
</feature>
<feature type="domain" description="Guanylate cyclase" evidence="9">
    <location>
        <begin position="1378"/>
        <end position="1510"/>
    </location>
</feature>
<dbReference type="PANTHER" id="PTHR11920">
    <property type="entry name" value="GUANYLYL CYCLASE"/>
    <property type="match status" value="1"/>
</dbReference>
<dbReference type="GO" id="GO:0005886">
    <property type="term" value="C:plasma membrane"/>
    <property type="evidence" value="ECO:0007669"/>
    <property type="project" value="TreeGrafter"/>
</dbReference>
<evidence type="ECO:0000256" key="7">
    <source>
        <dbReference type="SAM" id="Phobius"/>
    </source>
</evidence>
<dbReference type="Pfam" id="PF00211">
    <property type="entry name" value="Guanylate_cyc"/>
    <property type="match status" value="1"/>
</dbReference>
<feature type="transmembrane region" description="Helical" evidence="7">
    <location>
        <begin position="295"/>
        <end position="317"/>
    </location>
</feature>
<dbReference type="NCBIfam" id="TIGR00229">
    <property type="entry name" value="sensory_box"/>
    <property type="match status" value="1"/>
</dbReference>
<dbReference type="VEuPathDB" id="TrichDB:TRFO_36711"/>
<dbReference type="EMBL" id="MLAK01001135">
    <property type="protein sequence ID" value="OHS97131.1"/>
    <property type="molecule type" value="Genomic_DNA"/>
</dbReference>
<comment type="subcellular location">
    <subcellularLocation>
        <location evidence="1">Membrane</location>
    </subcellularLocation>
</comment>
<dbReference type="GO" id="GO:0035556">
    <property type="term" value="P:intracellular signal transduction"/>
    <property type="evidence" value="ECO:0007669"/>
    <property type="project" value="InterPro"/>
</dbReference>
<organism evidence="10 11">
    <name type="scientific">Tritrichomonas foetus</name>
    <dbReference type="NCBI Taxonomy" id="1144522"/>
    <lineage>
        <taxon>Eukaryota</taxon>
        <taxon>Metamonada</taxon>
        <taxon>Parabasalia</taxon>
        <taxon>Tritrichomonadida</taxon>
        <taxon>Tritrichomonadidae</taxon>
        <taxon>Tritrichomonas</taxon>
    </lineage>
</organism>
<feature type="transmembrane region" description="Helical" evidence="7">
    <location>
        <begin position="637"/>
        <end position="658"/>
    </location>
</feature>